<reference evidence="10 11" key="1">
    <citation type="submission" date="2020-08" db="EMBL/GenBank/DDBJ databases">
        <title>Complete Genome Sequence of Effusibacillus dendaii Strain skT53, Isolated from Farmland soil.</title>
        <authorList>
            <person name="Konishi T."/>
            <person name="Kawasaki H."/>
        </authorList>
    </citation>
    <scope>NUCLEOTIDE SEQUENCE [LARGE SCALE GENOMIC DNA]</scope>
    <source>
        <strain evidence="11">skT53</strain>
    </source>
</reference>
<dbReference type="PANTHER" id="PTHR42718:SF9">
    <property type="entry name" value="MAJOR FACILITATOR SUPERFAMILY MULTIDRUG TRANSPORTER MFSC"/>
    <property type="match status" value="1"/>
</dbReference>
<dbReference type="PANTHER" id="PTHR42718">
    <property type="entry name" value="MAJOR FACILITATOR SUPERFAMILY MULTIDRUG TRANSPORTER MFSC"/>
    <property type="match status" value="1"/>
</dbReference>
<dbReference type="InterPro" id="IPR011701">
    <property type="entry name" value="MFS"/>
</dbReference>
<evidence type="ECO:0000313" key="11">
    <source>
        <dbReference type="Proteomes" id="UP000593802"/>
    </source>
</evidence>
<feature type="transmembrane region" description="Helical" evidence="8">
    <location>
        <begin position="336"/>
        <end position="356"/>
    </location>
</feature>
<name>A0A7I8DEU8_9BACL</name>
<comment type="subcellular location">
    <subcellularLocation>
        <location evidence="1">Cell membrane</location>
        <topology evidence="1">Multi-pass membrane protein</topology>
    </subcellularLocation>
</comment>
<keyword evidence="11" id="KW-1185">Reference proteome</keyword>
<keyword evidence="7 8" id="KW-0472">Membrane</keyword>
<keyword evidence="6 8" id="KW-1133">Transmembrane helix</keyword>
<proteinExistence type="inferred from homology"/>
<keyword evidence="3" id="KW-0813">Transport</keyword>
<keyword evidence="5 8" id="KW-0812">Transmembrane</keyword>
<dbReference type="KEGG" id="eff:skT53_27970"/>
<feature type="transmembrane region" description="Helical" evidence="8">
    <location>
        <begin position="276"/>
        <end position="300"/>
    </location>
</feature>
<feature type="transmembrane region" description="Helical" evidence="8">
    <location>
        <begin position="60"/>
        <end position="80"/>
    </location>
</feature>
<evidence type="ECO:0000256" key="3">
    <source>
        <dbReference type="ARBA" id="ARBA00022448"/>
    </source>
</evidence>
<dbReference type="GO" id="GO:0005886">
    <property type="term" value="C:plasma membrane"/>
    <property type="evidence" value="ECO:0007669"/>
    <property type="project" value="UniProtKB-SubCell"/>
</dbReference>
<feature type="transmembrane region" description="Helical" evidence="8">
    <location>
        <begin position="491"/>
        <end position="512"/>
    </location>
</feature>
<feature type="transmembrane region" description="Helical" evidence="8">
    <location>
        <begin position="147"/>
        <end position="169"/>
    </location>
</feature>
<feature type="transmembrane region" description="Helical" evidence="8">
    <location>
        <begin position="377"/>
        <end position="398"/>
    </location>
</feature>
<evidence type="ECO:0000256" key="7">
    <source>
        <dbReference type="ARBA" id="ARBA00023136"/>
    </source>
</evidence>
<dbReference type="GO" id="GO:0022857">
    <property type="term" value="F:transmembrane transporter activity"/>
    <property type="evidence" value="ECO:0007669"/>
    <property type="project" value="InterPro"/>
</dbReference>
<dbReference type="AlphaFoldDB" id="A0A7I8DEU8"/>
<dbReference type="InterPro" id="IPR020846">
    <property type="entry name" value="MFS_dom"/>
</dbReference>
<feature type="domain" description="Major facilitator superfamily (MFS) profile" evidence="9">
    <location>
        <begin position="22"/>
        <end position="471"/>
    </location>
</feature>
<feature type="transmembrane region" description="Helical" evidence="8">
    <location>
        <begin position="312"/>
        <end position="330"/>
    </location>
</feature>
<protein>
    <submittedName>
        <fullName evidence="10">MFS transporter</fullName>
    </submittedName>
</protein>
<dbReference type="NCBIfam" id="TIGR00711">
    <property type="entry name" value="efflux_EmrB"/>
    <property type="match status" value="1"/>
</dbReference>
<evidence type="ECO:0000256" key="2">
    <source>
        <dbReference type="ARBA" id="ARBA00008537"/>
    </source>
</evidence>
<evidence type="ECO:0000256" key="4">
    <source>
        <dbReference type="ARBA" id="ARBA00022475"/>
    </source>
</evidence>
<sequence>MTDSEAVGVQSKPDNENNYWIALIAVILGAFVAILNNSLINVALPKLMSVFGSSQDHIQWVLTGYMLASGIIIPVSGFVGERYGYKKSYLIALSIFVAFSFACAAAWSDNTLIAFRILQGIGGGVIMPLSMSIIYKVVPREQVGMALGLWGVASMVAPAVGPTLSGYLIEYVSWRLLFLMNVPIGLVAILFVFFALKETETNSSLKLDKSGVVLSTLTAGSLLLALSQGQSEGWSSLYIISLFFVAAFSLALLIWVESGKEDPLLEVKLWKNPVFAMSTIGSSLVMIGLYGGIFLTPVYLQNIQGLTPIDTGLLLMPQALAMAAMMPVAGKLFDKVGVVPLGVVGLTILSMMTFELHRLTIDTPNSWLRTVMMIRGIGLGLCMMPLTTAGMNAIAAISPRLIGKASGMGNVVRQVAGSFGIAVMTTIMQNRQALHIVEFGSNISSINAMMAQVQTGLASYITSFGVDAKTASGGALSILIGLAQKEAASRAIAETFLAASLPLFCTIPLVFLMRQKKPKTPPVPASPQNSSTAAN</sequence>
<dbReference type="PROSITE" id="PS50850">
    <property type="entry name" value="MFS"/>
    <property type="match status" value="1"/>
</dbReference>
<dbReference type="InterPro" id="IPR004638">
    <property type="entry name" value="EmrB-like"/>
</dbReference>
<evidence type="ECO:0000313" key="10">
    <source>
        <dbReference type="EMBL" id="BCJ87812.1"/>
    </source>
</evidence>
<evidence type="ECO:0000256" key="5">
    <source>
        <dbReference type="ARBA" id="ARBA00022692"/>
    </source>
</evidence>
<dbReference type="Gene3D" id="1.20.1250.20">
    <property type="entry name" value="MFS general substrate transporter like domains"/>
    <property type="match status" value="1"/>
</dbReference>
<evidence type="ECO:0000259" key="9">
    <source>
        <dbReference type="PROSITE" id="PS50850"/>
    </source>
</evidence>
<dbReference type="EMBL" id="AP023366">
    <property type="protein sequence ID" value="BCJ87812.1"/>
    <property type="molecule type" value="Genomic_DNA"/>
</dbReference>
<evidence type="ECO:0000256" key="6">
    <source>
        <dbReference type="ARBA" id="ARBA00022989"/>
    </source>
</evidence>
<dbReference type="Pfam" id="PF07690">
    <property type="entry name" value="MFS_1"/>
    <property type="match status" value="1"/>
</dbReference>
<dbReference type="InterPro" id="IPR036259">
    <property type="entry name" value="MFS_trans_sf"/>
</dbReference>
<dbReference type="Proteomes" id="UP000593802">
    <property type="component" value="Chromosome"/>
</dbReference>
<feature type="transmembrane region" description="Helical" evidence="8">
    <location>
        <begin position="113"/>
        <end position="135"/>
    </location>
</feature>
<dbReference type="CDD" id="cd17503">
    <property type="entry name" value="MFS_LmrB_MDR_like"/>
    <property type="match status" value="1"/>
</dbReference>
<organism evidence="10 11">
    <name type="scientific">Effusibacillus dendaii</name>
    <dbReference type="NCBI Taxonomy" id="2743772"/>
    <lineage>
        <taxon>Bacteria</taxon>
        <taxon>Bacillati</taxon>
        <taxon>Bacillota</taxon>
        <taxon>Bacilli</taxon>
        <taxon>Bacillales</taxon>
        <taxon>Alicyclobacillaceae</taxon>
        <taxon>Effusibacillus</taxon>
    </lineage>
</organism>
<dbReference type="RefSeq" id="WP_200758219.1">
    <property type="nucleotide sequence ID" value="NZ_AP023366.1"/>
</dbReference>
<feature type="transmembrane region" description="Helical" evidence="8">
    <location>
        <begin position="237"/>
        <end position="256"/>
    </location>
</feature>
<evidence type="ECO:0000256" key="1">
    <source>
        <dbReference type="ARBA" id="ARBA00004651"/>
    </source>
</evidence>
<dbReference type="SUPFAM" id="SSF103473">
    <property type="entry name" value="MFS general substrate transporter"/>
    <property type="match status" value="2"/>
</dbReference>
<accession>A0A7I8DEU8</accession>
<keyword evidence="4" id="KW-1003">Cell membrane</keyword>
<evidence type="ECO:0000256" key="8">
    <source>
        <dbReference type="SAM" id="Phobius"/>
    </source>
</evidence>
<gene>
    <name evidence="10" type="ORF">skT53_27970</name>
</gene>
<feature type="transmembrane region" description="Helical" evidence="8">
    <location>
        <begin position="20"/>
        <end position="40"/>
    </location>
</feature>
<comment type="similarity">
    <text evidence="2">Belongs to the major facilitator superfamily. EmrB family.</text>
</comment>
<feature type="transmembrane region" description="Helical" evidence="8">
    <location>
        <begin position="89"/>
        <end position="107"/>
    </location>
</feature>
<feature type="transmembrane region" description="Helical" evidence="8">
    <location>
        <begin position="175"/>
        <end position="196"/>
    </location>
</feature>
<dbReference type="PRINTS" id="PR01036">
    <property type="entry name" value="TCRTETB"/>
</dbReference>
<dbReference type="Gene3D" id="1.20.1720.10">
    <property type="entry name" value="Multidrug resistance protein D"/>
    <property type="match status" value="1"/>
</dbReference>